<dbReference type="Proteomes" id="UP000007110">
    <property type="component" value="Unassembled WGS sequence"/>
</dbReference>
<reference evidence="4" key="2">
    <citation type="submission" date="2021-01" db="UniProtKB">
        <authorList>
            <consortium name="EnsemblMetazoa"/>
        </authorList>
    </citation>
    <scope>IDENTIFICATION</scope>
</reference>
<keyword evidence="2" id="KW-0472">Membrane</keyword>
<keyword evidence="2" id="KW-0812">Transmembrane</keyword>
<dbReference type="InParanoid" id="A0A7M7HMD4"/>
<feature type="transmembrane region" description="Helical" evidence="2">
    <location>
        <begin position="144"/>
        <end position="167"/>
    </location>
</feature>
<dbReference type="AlphaFoldDB" id="A0A7M7HMD4"/>
<evidence type="ECO:0000256" key="3">
    <source>
        <dbReference type="SAM" id="SignalP"/>
    </source>
</evidence>
<organism evidence="4 5">
    <name type="scientific">Strongylocentrotus purpuratus</name>
    <name type="common">Purple sea urchin</name>
    <dbReference type="NCBI Taxonomy" id="7668"/>
    <lineage>
        <taxon>Eukaryota</taxon>
        <taxon>Metazoa</taxon>
        <taxon>Echinodermata</taxon>
        <taxon>Eleutherozoa</taxon>
        <taxon>Echinozoa</taxon>
        <taxon>Echinoidea</taxon>
        <taxon>Euechinoidea</taxon>
        <taxon>Echinacea</taxon>
        <taxon>Camarodonta</taxon>
        <taxon>Echinidea</taxon>
        <taxon>Strongylocentrotidae</taxon>
        <taxon>Strongylocentrotus</taxon>
    </lineage>
</organism>
<accession>A0A7M7HMD4</accession>
<keyword evidence="3" id="KW-0732">Signal</keyword>
<feature type="signal peptide" evidence="3">
    <location>
        <begin position="1"/>
        <end position="30"/>
    </location>
</feature>
<evidence type="ECO:0000256" key="1">
    <source>
        <dbReference type="SAM" id="MobiDB-lite"/>
    </source>
</evidence>
<feature type="chain" id="PRO_5029731472" evidence="3">
    <location>
        <begin position="31"/>
        <end position="189"/>
    </location>
</feature>
<dbReference type="RefSeq" id="XP_011671562.1">
    <property type="nucleotide sequence ID" value="XM_011673260.2"/>
</dbReference>
<keyword evidence="2" id="KW-1133">Transmembrane helix</keyword>
<dbReference type="OMA" id="AIMTSHA"/>
<evidence type="ECO:0000313" key="4">
    <source>
        <dbReference type="EnsemblMetazoa" id="XP_011671562"/>
    </source>
</evidence>
<evidence type="ECO:0000313" key="5">
    <source>
        <dbReference type="Proteomes" id="UP000007110"/>
    </source>
</evidence>
<protein>
    <submittedName>
        <fullName evidence="4">Uncharacterized protein</fullName>
    </submittedName>
</protein>
<sequence length="189" mass="20342">MSDLDMAAITRTCFLILFVSFCFGFPKGEGLTTIPTMTETVTIEYTTLPASESTINQTEYTALPTNESPINQTGNTTMPTMPPIDQTGYTTLPTSAPPIDQTEPGSTKKAATRASSNSPTETERPKKVMTKPPPTVKASSVLDLSAAFGAVAVILLIVIFFVLRGLYQTRNDSKLEITEIPLENVTSGQ</sequence>
<dbReference type="KEGG" id="spu:105441789"/>
<dbReference type="EnsemblMetazoa" id="XM_011673260">
    <property type="protein sequence ID" value="XP_011671562"/>
    <property type="gene ID" value="LOC105441789"/>
</dbReference>
<evidence type="ECO:0000256" key="2">
    <source>
        <dbReference type="SAM" id="Phobius"/>
    </source>
</evidence>
<name>A0A7M7HMD4_STRPU</name>
<reference evidence="5" key="1">
    <citation type="submission" date="2015-02" db="EMBL/GenBank/DDBJ databases">
        <title>Genome sequencing for Strongylocentrotus purpuratus.</title>
        <authorList>
            <person name="Murali S."/>
            <person name="Liu Y."/>
            <person name="Vee V."/>
            <person name="English A."/>
            <person name="Wang M."/>
            <person name="Skinner E."/>
            <person name="Han Y."/>
            <person name="Muzny D.M."/>
            <person name="Worley K.C."/>
            <person name="Gibbs R.A."/>
        </authorList>
    </citation>
    <scope>NUCLEOTIDE SEQUENCE</scope>
</reference>
<keyword evidence="5" id="KW-1185">Reference proteome</keyword>
<dbReference type="GeneID" id="105441789"/>
<feature type="region of interest" description="Disordered" evidence="1">
    <location>
        <begin position="87"/>
        <end position="135"/>
    </location>
</feature>
<proteinExistence type="predicted"/>